<organism evidence="1">
    <name type="scientific">Sesamum latifolium</name>
    <dbReference type="NCBI Taxonomy" id="2727402"/>
    <lineage>
        <taxon>Eukaryota</taxon>
        <taxon>Viridiplantae</taxon>
        <taxon>Streptophyta</taxon>
        <taxon>Embryophyta</taxon>
        <taxon>Tracheophyta</taxon>
        <taxon>Spermatophyta</taxon>
        <taxon>Magnoliopsida</taxon>
        <taxon>eudicotyledons</taxon>
        <taxon>Gunneridae</taxon>
        <taxon>Pentapetalae</taxon>
        <taxon>asterids</taxon>
        <taxon>lamiids</taxon>
        <taxon>Lamiales</taxon>
        <taxon>Pedaliaceae</taxon>
        <taxon>Sesamum</taxon>
    </lineage>
</organism>
<name>A0AAW2VTX7_9LAMI</name>
<comment type="caution">
    <text evidence="1">The sequence shown here is derived from an EMBL/GenBank/DDBJ whole genome shotgun (WGS) entry which is preliminary data.</text>
</comment>
<accession>A0AAW2VTX7</accession>
<dbReference type="EMBL" id="JACGWN010000009">
    <property type="protein sequence ID" value="KAL0433129.1"/>
    <property type="molecule type" value="Genomic_DNA"/>
</dbReference>
<sequence length="120" mass="13856">MRIFQINDEDGSTYTSPEEIIAEFIGFYQRLLCGERRSRDTDLSQYKRWVSHTISFDEGRSLVRPVTREEVKLAFFDIAKDKSPGPDGYSTAFKVAWPVVAWRLHVLSWASFITTTSLSK</sequence>
<dbReference type="AlphaFoldDB" id="A0AAW2VTX7"/>
<gene>
    <name evidence="1" type="ORF">Slati_2647200</name>
</gene>
<reference evidence="1" key="2">
    <citation type="journal article" date="2024" name="Plant">
        <title>Genomic evolution and insights into agronomic trait innovations of Sesamum species.</title>
        <authorList>
            <person name="Miao H."/>
            <person name="Wang L."/>
            <person name="Qu L."/>
            <person name="Liu H."/>
            <person name="Sun Y."/>
            <person name="Le M."/>
            <person name="Wang Q."/>
            <person name="Wei S."/>
            <person name="Zheng Y."/>
            <person name="Lin W."/>
            <person name="Duan Y."/>
            <person name="Cao H."/>
            <person name="Xiong S."/>
            <person name="Wang X."/>
            <person name="Wei L."/>
            <person name="Li C."/>
            <person name="Ma Q."/>
            <person name="Ju M."/>
            <person name="Zhao R."/>
            <person name="Li G."/>
            <person name="Mu C."/>
            <person name="Tian Q."/>
            <person name="Mei H."/>
            <person name="Zhang T."/>
            <person name="Gao T."/>
            <person name="Zhang H."/>
        </authorList>
    </citation>
    <scope>NUCLEOTIDE SEQUENCE</scope>
    <source>
        <strain evidence="1">KEN1</strain>
    </source>
</reference>
<protein>
    <submittedName>
        <fullName evidence="1">Uncharacterized protein</fullName>
    </submittedName>
</protein>
<evidence type="ECO:0000313" key="1">
    <source>
        <dbReference type="EMBL" id="KAL0433129.1"/>
    </source>
</evidence>
<proteinExistence type="predicted"/>
<reference evidence="1" key="1">
    <citation type="submission" date="2020-06" db="EMBL/GenBank/DDBJ databases">
        <authorList>
            <person name="Li T."/>
            <person name="Hu X."/>
            <person name="Zhang T."/>
            <person name="Song X."/>
            <person name="Zhang H."/>
            <person name="Dai N."/>
            <person name="Sheng W."/>
            <person name="Hou X."/>
            <person name="Wei L."/>
        </authorList>
    </citation>
    <scope>NUCLEOTIDE SEQUENCE</scope>
    <source>
        <strain evidence="1">KEN1</strain>
        <tissue evidence="1">Leaf</tissue>
    </source>
</reference>